<evidence type="ECO:0000256" key="4">
    <source>
        <dbReference type="ARBA" id="ARBA00025613"/>
    </source>
</evidence>
<dbReference type="SUPFAM" id="SSF52540">
    <property type="entry name" value="P-loop containing nucleoside triphosphate hydrolases"/>
    <property type="match status" value="1"/>
</dbReference>
<dbReference type="InterPro" id="IPR027417">
    <property type="entry name" value="P-loop_NTPase"/>
</dbReference>
<dbReference type="InterPro" id="IPR001270">
    <property type="entry name" value="ClpA/B"/>
</dbReference>
<name>A0ABV0I816_9LACO</name>
<dbReference type="SMART" id="SM00382">
    <property type="entry name" value="AAA"/>
    <property type="match status" value="1"/>
</dbReference>
<accession>A0ABV0I816</accession>
<keyword evidence="2" id="KW-0067">ATP-binding</keyword>
<reference evidence="7 8" key="1">
    <citation type="submission" date="2024-04" db="EMBL/GenBank/DDBJ databases">
        <title>Limosilactobacillus allomucosae sp. nov., a novel species isolated from wild boar faecal samples as potential probiotics for domestic pigs.</title>
        <authorList>
            <person name="Chen B."/>
        </authorList>
    </citation>
    <scope>NUCLEOTIDE SEQUENCE [LARGE SCALE GENOMIC DNA]</scope>
    <source>
        <strain evidence="7 8">WILCCON 0055</strain>
    </source>
</reference>
<dbReference type="Pfam" id="PF10431">
    <property type="entry name" value="ClpB_D2-small"/>
    <property type="match status" value="1"/>
</dbReference>
<feature type="domain" description="AAA+ ATPase" evidence="5">
    <location>
        <begin position="311"/>
        <end position="457"/>
    </location>
</feature>
<evidence type="ECO:0000256" key="1">
    <source>
        <dbReference type="ARBA" id="ARBA00022741"/>
    </source>
</evidence>
<organism evidence="7 8">
    <name type="scientific">Limosilactobacillus allomucosae</name>
    <dbReference type="NCBI Taxonomy" id="3142938"/>
    <lineage>
        <taxon>Bacteria</taxon>
        <taxon>Bacillati</taxon>
        <taxon>Bacillota</taxon>
        <taxon>Bacilli</taxon>
        <taxon>Lactobacillales</taxon>
        <taxon>Lactobacillaceae</taxon>
        <taxon>Limosilactobacillus</taxon>
    </lineage>
</organism>
<dbReference type="SMART" id="SM01086">
    <property type="entry name" value="ClpB_D2-small"/>
    <property type="match status" value="1"/>
</dbReference>
<evidence type="ECO:0000313" key="8">
    <source>
        <dbReference type="Proteomes" id="UP001456307"/>
    </source>
</evidence>
<comment type="function">
    <text evidence="4">Part of a stress-induced multi-chaperone system, it is involved in the recovery of the cell from heat-induced damage, in cooperation with DnaK, DnaJ and GrpE. Acts before DnaK, in the processing of protein aggregates. Protein binding stimulates the ATPase activity; ATP hydrolysis unfolds the denatured protein aggregates, which probably helps expose new hydrophobic binding sites on the surface of ClpB-bound aggregates, contributing to the solubilization and refolding of denatured protein aggregates by DnaK.</text>
</comment>
<evidence type="ECO:0000256" key="3">
    <source>
        <dbReference type="ARBA" id="ARBA00023186"/>
    </source>
</evidence>
<dbReference type="InterPro" id="IPR019489">
    <property type="entry name" value="Clp_ATPase_C"/>
</dbReference>
<evidence type="ECO:0000313" key="7">
    <source>
        <dbReference type="EMBL" id="MEO5287119.1"/>
    </source>
</evidence>
<dbReference type="PRINTS" id="PR00300">
    <property type="entry name" value="CLPPROTEASEA"/>
</dbReference>
<feature type="domain" description="Clp ATPase C-terminal" evidence="6">
    <location>
        <begin position="489"/>
        <end position="578"/>
    </location>
</feature>
<keyword evidence="3" id="KW-0143">Chaperone</keyword>
<dbReference type="Gene3D" id="3.40.50.300">
    <property type="entry name" value="P-loop containing nucleotide triphosphate hydrolases"/>
    <property type="match status" value="1"/>
</dbReference>
<evidence type="ECO:0000259" key="6">
    <source>
        <dbReference type="SMART" id="SM01086"/>
    </source>
</evidence>
<sequence length="603" mass="68633">MINQKFNDCLKPVLQDKVLLAKQPLQIPFYTKAVKQMDTILNQITKHNVVITGLPYKELDRLVYMLVSKNILSGKQFYYFDAFAYSNLPYTAQEEFLNYIRDGKKVIYTHYSGWVRVLDKLLAQENLNLILGSEDPIVGGSDISSLCEEINLDSSEMTEEEIRCYVFRNMEEYGKDYNLKYHVFSNTVLKVAQAVMSQGNVPKTTSRPFFTRSQPKVQLIKIVDELLNKVGAKQINNEHGVTKRDLEEVGSWIAGKKLNLKEKTLMTMDIARMKNLADNLKKQVIDQDVAMDELANAVKRGAMNLNDEHRPLGVFGFFGPTGVGKTEAAKALAKEIFGDETKMIRYDMSEYSGYSSSSKLLGSAPGYIGFGQTETIVDKVNKNPESIILFDEIEKANPRIFDLLLQIFDDGRLTDAKGRTGDFTKTIIIMTSNLGASVLRNKVSVGFNRQNENELNHYAVEKNVEESMKKFFRPEFVARIDQNIVFNSLNEQSLLNICELLLKEEVNSLNKHGYQVEFDKAVVPFIVDRYSDPINGARPLKRGITVEITNRLANGLIDEKFSKEDKLIFVPNNNELEIKVIKNQTNEGWEAIKKKVMNDFSEM</sequence>
<dbReference type="InterPro" id="IPR003959">
    <property type="entry name" value="ATPase_AAA_core"/>
</dbReference>
<comment type="caution">
    <text evidence="7">The sequence shown here is derived from an EMBL/GenBank/DDBJ whole genome shotgun (WGS) entry which is preliminary data.</text>
</comment>
<dbReference type="Pfam" id="PF07724">
    <property type="entry name" value="AAA_2"/>
    <property type="match status" value="1"/>
</dbReference>
<gene>
    <name evidence="7" type="ORF">AAVZ08_11155</name>
</gene>
<dbReference type="EMBL" id="JBCNVT010000002">
    <property type="protein sequence ID" value="MEO5287119.1"/>
    <property type="molecule type" value="Genomic_DNA"/>
</dbReference>
<dbReference type="InterPro" id="IPR003593">
    <property type="entry name" value="AAA+_ATPase"/>
</dbReference>
<dbReference type="InterPro" id="IPR050130">
    <property type="entry name" value="ClpA_ClpB"/>
</dbReference>
<protein>
    <submittedName>
        <fullName evidence="7">AAA family ATPase</fullName>
    </submittedName>
</protein>
<dbReference type="Gene3D" id="1.10.8.60">
    <property type="match status" value="1"/>
</dbReference>
<proteinExistence type="predicted"/>
<dbReference type="RefSeq" id="WP_347954032.1">
    <property type="nucleotide sequence ID" value="NZ_JBCNVR010000002.1"/>
</dbReference>
<evidence type="ECO:0000259" key="5">
    <source>
        <dbReference type="SMART" id="SM00382"/>
    </source>
</evidence>
<dbReference type="Proteomes" id="UP001456307">
    <property type="component" value="Unassembled WGS sequence"/>
</dbReference>
<dbReference type="PANTHER" id="PTHR11638:SF18">
    <property type="entry name" value="HEAT SHOCK PROTEIN 104"/>
    <property type="match status" value="1"/>
</dbReference>
<keyword evidence="8" id="KW-1185">Reference proteome</keyword>
<dbReference type="PANTHER" id="PTHR11638">
    <property type="entry name" value="ATP-DEPENDENT CLP PROTEASE"/>
    <property type="match status" value="1"/>
</dbReference>
<keyword evidence="1" id="KW-0547">Nucleotide-binding</keyword>
<dbReference type="CDD" id="cd19499">
    <property type="entry name" value="RecA-like_ClpB_Hsp104-like"/>
    <property type="match status" value="1"/>
</dbReference>
<evidence type="ECO:0000256" key="2">
    <source>
        <dbReference type="ARBA" id="ARBA00022840"/>
    </source>
</evidence>